<dbReference type="Gene3D" id="3.40.630.30">
    <property type="match status" value="1"/>
</dbReference>
<dbReference type="GO" id="GO:0005737">
    <property type="term" value="C:cytoplasm"/>
    <property type="evidence" value="ECO:0007669"/>
    <property type="project" value="TreeGrafter"/>
</dbReference>
<dbReference type="InterPro" id="IPR051531">
    <property type="entry name" value="N-acetyltransferase"/>
</dbReference>
<dbReference type="PANTHER" id="PTHR43792:SF9">
    <property type="entry name" value="RIBOSOMAL-PROTEIN-ALANINE ACETYLTRANSFERASE"/>
    <property type="match status" value="1"/>
</dbReference>
<keyword evidence="2" id="KW-0808">Transferase</keyword>
<evidence type="ECO:0000259" key="1">
    <source>
        <dbReference type="PROSITE" id="PS51186"/>
    </source>
</evidence>
<protein>
    <submittedName>
        <fullName evidence="2">Ribosomal-protein-alanine acetyltransferase</fullName>
    </submittedName>
</protein>
<evidence type="ECO:0000313" key="2">
    <source>
        <dbReference type="EMBL" id="AVP88153.1"/>
    </source>
</evidence>
<dbReference type="KEGG" id="ptc:phytr_12280"/>
<dbReference type="PANTHER" id="PTHR43792">
    <property type="entry name" value="GNAT FAMILY, PUTATIVE (AFU_ORTHOLOGUE AFUA_3G00765)-RELATED-RELATED"/>
    <property type="match status" value="1"/>
</dbReference>
<dbReference type="InterPro" id="IPR000182">
    <property type="entry name" value="GNAT_dom"/>
</dbReference>
<dbReference type="Proteomes" id="UP000241762">
    <property type="component" value="Chromosome"/>
</dbReference>
<name>A0A2P1PA60_9RICK</name>
<keyword evidence="3" id="KW-1185">Reference proteome</keyword>
<gene>
    <name evidence="2" type="ORF">phytr_12280</name>
</gene>
<proteinExistence type="predicted"/>
<feature type="domain" description="N-acetyltransferase" evidence="1">
    <location>
        <begin position="38"/>
        <end position="191"/>
    </location>
</feature>
<dbReference type="SUPFAM" id="SSF55729">
    <property type="entry name" value="Acyl-CoA N-acyltransferases (Nat)"/>
    <property type="match status" value="1"/>
</dbReference>
<evidence type="ECO:0000313" key="3">
    <source>
        <dbReference type="Proteomes" id="UP000241762"/>
    </source>
</evidence>
<sequence length="191" mass="22210">MEQELIKVSNPFDKPFPIFDLENGYILSYIDPVHDAKDYFTYMSHPDVSVFIPLNNLPLSPQQAETELKYWRNLFLQRKSFYWAIRYCQTGQISGTIGFNNISFMHLKAEISYDLSYFHQNKGIMTKALSKVVTFGFDELRLVRIQASAAKDNRKSQKLLIKTGFKEEGIMSKFELLNGVHTDFVLYALIK</sequence>
<reference evidence="2 3" key="1">
    <citation type="submission" date="2018-03" db="EMBL/GenBank/DDBJ databases">
        <title>A gene transfer event suggests a long-term partnership between eustigmatophyte algae and a novel lineage of endosymbiotic bacteria.</title>
        <authorList>
            <person name="Yurchenko T."/>
            <person name="Sevcikova T."/>
            <person name="Pribyl P."/>
            <person name="El Karkouri K."/>
            <person name="Klimes V."/>
            <person name="Amaral R."/>
            <person name="Zbrankova V."/>
            <person name="Kim E."/>
            <person name="Raoult D."/>
            <person name="Santos L.M.A."/>
            <person name="Elias M."/>
        </authorList>
    </citation>
    <scope>NUCLEOTIDE SEQUENCE [LARGE SCALE GENOMIC DNA]</scope>
    <source>
        <strain evidence="2">CCALA 838</strain>
    </source>
</reference>
<dbReference type="Pfam" id="PF13302">
    <property type="entry name" value="Acetyltransf_3"/>
    <property type="match status" value="1"/>
</dbReference>
<dbReference type="AlphaFoldDB" id="A0A2P1PA60"/>
<organism evidence="2 3">
    <name type="scientific">Candidatus Phycorickettsia trachydisci</name>
    <dbReference type="NCBI Taxonomy" id="2115978"/>
    <lineage>
        <taxon>Bacteria</taxon>
        <taxon>Pseudomonadati</taxon>
        <taxon>Pseudomonadota</taxon>
        <taxon>Alphaproteobacteria</taxon>
        <taxon>Rickettsiales</taxon>
        <taxon>Rickettsiaceae</taxon>
        <taxon>Candidatus Phycorickettsia</taxon>
    </lineage>
</organism>
<dbReference type="PROSITE" id="PS51186">
    <property type="entry name" value="GNAT"/>
    <property type="match status" value="1"/>
</dbReference>
<dbReference type="EMBL" id="CP027845">
    <property type="protein sequence ID" value="AVP88153.1"/>
    <property type="molecule type" value="Genomic_DNA"/>
</dbReference>
<dbReference type="GO" id="GO:0008999">
    <property type="term" value="F:protein-N-terminal-alanine acetyltransferase activity"/>
    <property type="evidence" value="ECO:0007669"/>
    <property type="project" value="TreeGrafter"/>
</dbReference>
<dbReference type="InterPro" id="IPR016181">
    <property type="entry name" value="Acyl_CoA_acyltransferase"/>
</dbReference>
<accession>A0A2P1PA60</accession>